<organism evidence="1 2">
    <name type="scientific">Marivirga lumbricoides</name>
    <dbReference type="NCBI Taxonomy" id="1046115"/>
    <lineage>
        <taxon>Bacteria</taxon>
        <taxon>Pseudomonadati</taxon>
        <taxon>Bacteroidota</taxon>
        <taxon>Cytophagia</taxon>
        <taxon>Cytophagales</taxon>
        <taxon>Marivirgaceae</taxon>
        <taxon>Marivirga</taxon>
    </lineage>
</organism>
<dbReference type="EMBL" id="BMEC01000008">
    <property type="protein sequence ID" value="GGC38909.1"/>
    <property type="molecule type" value="Genomic_DNA"/>
</dbReference>
<gene>
    <name evidence="1" type="ORF">GCM10011506_25450</name>
</gene>
<sequence length="133" mass="14905">MVQQKGGSIMHATAERIPTLAQYYSSDLKTLGEQTELGVKYIDSELIAGRPIFVGTDKGNNLKYNADNTTEHYIVIVGKVIKDDKVYYRFYDPGRVSKADGINKDLLLLLGKDHSLKTEKGTIQNVSQVRRNN</sequence>
<comment type="caution">
    <text evidence="1">The sequence shown here is derived from an EMBL/GenBank/DDBJ whole genome shotgun (WGS) entry which is preliminary data.</text>
</comment>
<dbReference type="RefSeq" id="WP_188463991.1">
    <property type="nucleotide sequence ID" value="NZ_BAABHU010000008.1"/>
</dbReference>
<evidence type="ECO:0000313" key="1">
    <source>
        <dbReference type="EMBL" id="GGC38909.1"/>
    </source>
</evidence>
<protein>
    <recommendedName>
        <fullName evidence="3">Peptidase C39 domain-containing protein</fullName>
    </recommendedName>
</protein>
<reference evidence="2" key="1">
    <citation type="journal article" date="2019" name="Int. J. Syst. Evol. Microbiol.">
        <title>The Global Catalogue of Microorganisms (GCM) 10K type strain sequencing project: providing services to taxonomists for standard genome sequencing and annotation.</title>
        <authorList>
            <consortium name="The Broad Institute Genomics Platform"/>
            <consortium name="The Broad Institute Genome Sequencing Center for Infectious Disease"/>
            <person name="Wu L."/>
            <person name="Ma J."/>
        </authorList>
    </citation>
    <scope>NUCLEOTIDE SEQUENCE [LARGE SCALE GENOMIC DNA]</scope>
    <source>
        <strain evidence="2">CGMCC 1.10832</strain>
    </source>
</reference>
<evidence type="ECO:0000313" key="2">
    <source>
        <dbReference type="Proteomes" id="UP000636010"/>
    </source>
</evidence>
<name>A0ABQ1MH46_9BACT</name>
<dbReference type="Proteomes" id="UP000636010">
    <property type="component" value="Unassembled WGS sequence"/>
</dbReference>
<keyword evidence="2" id="KW-1185">Reference proteome</keyword>
<accession>A0ABQ1MH46</accession>
<proteinExistence type="predicted"/>
<evidence type="ECO:0008006" key="3">
    <source>
        <dbReference type="Google" id="ProtNLM"/>
    </source>
</evidence>